<sequence>MGRIAELKREFSKLLDDLDFDRVSLELQKPNIFHILGITRTEIRHSNFLAWLLDPNANHGLGNQIVSRFLRSVLADQRVEGIDESDIEGLEYSTMRVFREWHHIDILLEFSDLIVCIENKVDSGEHSYQLTRYRQLVGERFPGKRFAFVYLTPTGAASVQESNFYVEYSYQQLIDVLDRILAIYKLRLSPLVISYLEGYTTTIKREILENDELNLLAAKLYRNHQNILDFLFLHRPDRASEIGGHLYKMLSNEGMVRASPNKGYARFLPQELDKIIPRTGTGYPNKEAFMFELDFFWPNQDKQKKLTFRTIIAPGNEEVRTVLKECLVGVPKAKKPAGQKFVVHFLDSYPFNLEEIQQQSVEELTLTMGKVWQHIKATVESVTKAILEREHDLLALRNQLEKPEPSSGASLINPLL</sequence>
<accession>A0A939JEW6</accession>
<dbReference type="AlphaFoldDB" id="A0A939JEW6"/>
<dbReference type="InterPro" id="IPR029470">
    <property type="entry name" value="PDDEXK_4"/>
</dbReference>
<dbReference type="Pfam" id="PF14281">
    <property type="entry name" value="PDDEXK_4"/>
    <property type="match status" value="1"/>
</dbReference>
<organism evidence="1 2">
    <name type="scientific">Hymenobacter telluris</name>
    <dbReference type="NCBI Taxonomy" id="2816474"/>
    <lineage>
        <taxon>Bacteria</taxon>
        <taxon>Pseudomonadati</taxon>
        <taxon>Bacteroidota</taxon>
        <taxon>Cytophagia</taxon>
        <taxon>Cytophagales</taxon>
        <taxon>Hymenobacteraceae</taxon>
        <taxon>Hymenobacter</taxon>
    </lineage>
</organism>
<dbReference type="EMBL" id="JAFLQZ010000025">
    <property type="protein sequence ID" value="MBO0360865.1"/>
    <property type="molecule type" value="Genomic_DNA"/>
</dbReference>
<comment type="caution">
    <text evidence="1">The sequence shown here is derived from an EMBL/GenBank/DDBJ whole genome shotgun (WGS) entry which is preliminary data.</text>
</comment>
<dbReference type="RefSeq" id="WP_206986776.1">
    <property type="nucleotide sequence ID" value="NZ_JAFLQZ010000025.1"/>
</dbReference>
<keyword evidence="2" id="KW-1185">Reference proteome</keyword>
<reference evidence="1" key="1">
    <citation type="submission" date="2021-03" db="EMBL/GenBank/DDBJ databases">
        <authorList>
            <person name="Kim M.K."/>
        </authorList>
    </citation>
    <scope>NUCLEOTIDE SEQUENCE</scope>
    <source>
        <strain evidence="1">BT186</strain>
    </source>
</reference>
<proteinExistence type="predicted"/>
<protein>
    <submittedName>
        <fullName evidence="1">PD-(D/E)XK nuclease family protein</fullName>
    </submittedName>
</protein>
<gene>
    <name evidence="1" type="ORF">J0X19_23095</name>
</gene>
<evidence type="ECO:0000313" key="2">
    <source>
        <dbReference type="Proteomes" id="UP000664144"/>
    </source>
</evidence>
<dbReference type="Proteomes" id="UP000664144">
    <property type="component" value="Unassembled WGS sequence"/>
</dbReference>
<name>A0A939JEW6_9BACT</name>
<evidence type="ECO:0000313" key="1">
    <source>
        <dbReference type="EMBL" id="MBO0360865.1"/>
    </source>
</evidence>